<feature type="transmembrane region" description="Helical" evidence="16">
    <location>
        <begin position="281"/>
        <end position="301"/>
    </location>
</feature>
<comment type="catalytic activity">
    <reaction evidence="15">
        <text>[GlcNAc-(1-&gt;4)-Mur2Ac(oyl-L-Ala-gamma-D-Glu-L-Lys-D-Ala-D-Ala)](n)-di-trans,octa-cis-undecaprenyl diphosphate + beta-D-GlcNAc-(1-&gt;4)-Mur2Ac(oyl-L-Ala-gamma-D-Glu-L-Lys-D-Ala-D-Ala)-di-trans,octa-cis-undecaprenyl diphosphate = [GlcNAc-(1-&gt;4)-Mur2Ac(oyl-L-Ala-gamma-D-Glu-L-Lys-D-Ala-D-Ala)](n+1)-di-trans,octa-cis-undecaprenyl diphosphate + di-trans,octa-cis-undecaprenyl diphosphate + H(+)</text>
        <dbReference type="Rhea" id="RHEA:23708"/>
        <dbReference type="Rhea" id="RHEA-COMP:9602"/>
        <dbReference type="Rhea" id="RHEA-COMP:9603"/>
        <dbReference type="ChEBI" id="CHEBI:15378"/>
        <dbReference type="ChEBI" id="CHEBI:58405"/>
        <dbReference type="ChEBI" id="CHEBI:60033"/>
        <dbReference type="ChEBI" id="CHEBI:78435"/>
        <dbReference type="EC" id="2.4.99.28"/>
    </reaction>
</comment>
<dbReference type="GO" id="GO:0008955">
    <property type="term" value="F:peptidoglycan glycosyltransferase activity"/>
    <property type="evidence" value="ECO:0007669"/>
    <property type="project" value="UniProtKB-EC"/>
</dbReference>
<protein>
    <recommendedName>
        <fullName evidence="12">Probable peptidoglycan glycosyltransferase FtsW</fullName>
        <ecNumber evidence="14">2.4.99.28</ecNumber>
    </recommendedName>
    <alternativeName>
        <fullName evidence="13">Cell division protein FtsW</fullName>
    </alternativeName>
    <alternativeName>
        <fullName evidence="10">Cell wall polymerase</fullName>
    </alternativeName>
    <alternativeName>
        <fullName evidence="9">Peptidoglycan polymerase</fullName>
    </alternativeName>
</protein>
<name>A0A1G2QPV7_9BACT</name>
<evidence type="ECO:0000256" key="7">
    <source>
        <dbReference type="ARBA" id="ARBA00022989"/>
    </source>
</evidence>
<dbReference type="EMBL" id="MHTO01000005">
    <property type="protein sequence ID" value="OHA62665.1"/>
    <property type="molecule type" value="Genomic_DNA"/>
</dbReference>
<reference evidence="17 18" key="1">
    <citation type="journal article" date="2016" name="Nat. Commun.">
        <title>Thousands of microbial genomes shed light on interconnected biogeochemical processes in an aquifer system.</title>
        <authorList>
            <person name="Anantharaman K."/>
            <person name="Brown C.T."/>
            <person name="Hug L.A."/>
            <person name="Sharon I."/>
            <person name="Castelle C.J."/>
            <person name="Probst A.J."/>
            <person name="Thomas B.C."/>
            <person name="Singh A."/>
            <person name="Wilkins M.J."/>
            <person name="Karaoz U."/>
            <person name="Brodie E.L."/>
            <person name="Williams K.H."/>
            <person name="Hubbard S.S."/>
            <person name="Banfield J.F."/>
        </authorList>
    </citation>
    <scope>NUCLEOTIDE SEQUENCE [LARGE SCALE GENOMIC DNA]</scope>
</reference>
<dbReference type="GO" id="GO:0009252">
    <property type="term" value="P:peptidoglycan biosynthetic process"/>
    <property type="evidence" value="ECO:0007669"/>
    <property type="project" value="UniProtKB-KW"/>
</dbReference>
<keyword evidence="3" id="KW-0808">Transferase</keyword>
<feature type="transmembrane region" description="Helical" evidence="16">
    <location>
        <begin position="313"/>
        <end position="335"/>
    </location>
</feature>
<proteinExistence type="inferred from homology"/>
<dbReference type="InterPro" id="IPR001182">
    <property type="entry name" value="FtsW/RodA"/>
</dbReference>
<evidence type="ECO:0000256" key="13">
    <source>
        <dbReference type="ARBA" id="ARBA00041418"/>
    </source>
</evidence>
<evidence type="ECO:0000256" key="4">
    <source>
        <dbReference type="ARBA" id="ARBA00022692"/>
    </source>
</evidence>
<evidence type="ECO:0000256" key="9">
    <source>
        <dbReference type="ARBA" id="ARBA00032370"/>
    </source>
</evidence>
<feature type="transmembrane region" description="Helical" evidence="16">
    <location>
        <begin position="347"/>
        <end position="366"/>
    </location>
</feature>
<evidence type="ECO:0000256" key="2">
    <source>
        <dbReference type="ARBA" id="ARBA00022676"/>
    </source>
</evidence>
<gene>
    <name evidence="17" type="ORF">A2117_02300</name>
</gene>
<organism evidence="17 18">
    <name type="scientific">Candidatus Wildermuthbacteria bacterium GWA2_46_15</name>
    <dbReference type="NCBI Taxonomy" id="1802443"/>
    <lineage>
        <taxon>Bacteria</taxon>
        <taxon>Candidatus Wildermuthiibacteriota</taxon>
    </lineage>
</organism>
<comment type="caution">
    <text evidence="17">The sequence shown here is derived from an EMBL/GenBank/DDBJ whole genome shotgun (WGS) entry which is preliminary data.</text>
</comment>
<dbReference type="Proteomes" id="UP000179245">
    <property type="component" value="Unassembled WGS sequence"/>
</dbReference>
<dbReference type="AlphaFoldDB" id="A0A1G2QPV7"/>
<keyword evidence="7 16" id="KW-1133">Transmembrane helix</keyword>
<evidence type="ECO:0000256" key="11">
    <source>
        <dbReference type="ARBA" id="ARBA00038053"/>
    </source>
</evidence>
<keyword evidence="8 16" id="KW-0472">Membrane</keyword>
<dbReference type="GO" id="GO:0051301">
    <property type="term" value="P:cell division"/>
    <property type="evidence" value="ECO:0007669"/>
    <property type="project" value="InterPro"/>
</dbReference>
<keyword evidence="2" id="KW-0328">Glycosyltransferase</keyword>
<evidence type="ECO:0000256" key="1">
    <source>
        <dbReference type="ARBA" id="ARBA00004141"/>
    </source>
</evidence>
<dbReference type="GO" id="GO:0032153">
    <property type="term" value="C:cell division site"/>
    <property type="evidence" value="ECO:0007669"/>
    <property type="project" value="TreeGrafter"/>
</dbReference>
<feature type="transmembrane region" description="Helical" evidence="16">
    <location>
        <begin position="199"/>
        <end position="218"/>
    </location>
</feature>
<feature type="transmembrane region" description="Helical" evidence="16">
    <location>
        <begin position="152"/>
        <end position="168"/>
    </location>
</feature>
<evidence type="ECO:0000313" key="17">
    <source>
        <dbReference type="EMBL" id="OHA62665.1"/>
    </source>
</evidence>
<evidence type="ECO:0000256" key="12">
    <source>
        <dbReference type="ARBA" id="ARBA00041185"/>
    </source>
</evidence>
<dbReference type="GO" id="GO:0008360">
    <property type="term" value="P:regulation of cell shape"/>
    <property type="evidence" value="ECO:0007669"/>
    <property type="project" value="UniProtKB-KW"/>
</dbReference>
<evidence type="ECO:0000256" key="6">
    <source>
        <dbReference type="ARBA" id="ARBA00022984"/>
    </source>
</evidence>
<evidence type="ECO:0000256" key="8">
    <source>
        <dbReference type="ARBA" id="ARBA00023136"/>
    </source>
</evidence>
<feature type="transmembrane region" description="Helical" evidence="16">
    <location>
        <begin position="175"/>
        <end position="193"/>
    </location>
</feature>
<dbReference type="EC" id="2.4.99.28" evidence="14"/>
<dbReference type="PANTHER" id="PTHR30474:SF2">
    <property type="entry name" value="PEPTIDOGLYCAN GLYCOSYLTRANSFERASE FTSW-RELATED"/>
    <property type="match status" value="1"/>
</dbReference>
<keyword evidence="5" id="KW-0133">Cell shape</keyword>
<feature type="transmembrane region" description="Helical" evidence="16">
    <location>
        <begin position="50"/>
        <end position="68"/>
    </location>
</feature>
<dbReference type="GO" id="GO:0005886">
    <property type="term" value="C:plasma membrane"/>
    <property type="evidence" value="ECO:0007669"/>
    <property type="project" value="TreeGrafter"/>
</dbReference>
<comment type="similarity">
    <text evidence="11">Belongs to the SEDS family. FtsW subfamily.</text>
</comment>
<evidence type="ECO:0000256" key="3">
    <source>
        <dbReference type="ARBA" id="ARBA00022679"/>
    </source>
</evidence>
<sequence>MKIIKKPDPILLAASLTLVLLGVLILASVSAVFSMEKTGQPNYLLNHQLLYGLLPGLILGLMAFFFPLEKLKNISFWLFVLNLFFLGLLVSSRIGLNLMGASRWISLGPITFQPSEFLKISLILYLAAWLTKQEVVSRANGKSRFFAQLNPLLPFLLILGVVTLLLALQPDIGTLAIIALMATVMFFLSGAPWWQNISIWVSGATIFAFLIKIAPYRLNRWLVFLNPDLDPMGRGYQLKQSLIAIGSGGFFGLGLGLSRQKFGFLPQTIGDAIFSVWAEEAGFFGAAILILVFLIFIWQGFRVSRLSKDKFSQLIGAGISFWIGFQALANIFSMTGLSPLTGVPLPFVSYGGSHLTAELIGIGLLLNISKETLASLEPRAR</sequence>
<dbReference type="PANTHER" id="PTHR30474">
    <property type="entry name" value="CELL CYCLE PROTEIN"/>
    <property type="match status" value="1"/>
</dbReference>
<comment type="subcellular location">
    <subcellularLocation>
        <location evidence="1">Membrane</location>
        <topology evidence="1">Multi-pass membrane protein</topology>
    </subcellularLocation>
</comment>
<dbReference type="GO" id="GO:0015648">
    <property type="term" value="F:lipid-linked peptidoglycan transporter activity"/>
    <property type="evidence" value="ECO:0007669"/>
    <property type="project" value="TreeGrafter"/>
</dbReference>
<evidence type="ECO:0000256" key="16">
    <source>
        <dbReference type="SAM" id="Phobius"/>
    </source>
</evidence>
<evidence type="ECO:0000256" key="5">
    <source>
        <dbReference type="ARBA" id="ARBA00022960"/>
    </source>
</evidence>
<evidence type="ECO:0000256" key="10">
    <source>
        <dbReference type="ARBA" id="ARBA00033270"/>
    </source>
</evidence>
<feature type="transmembrane region" description="Helical" evidence="16">
    <location>
        <begin position="75"/>
        <end position="96"/>
    </location>
</feature>
<accession>A0A1G2QPV7</accession>
<dbReference type="Pfam" id="PF01098">
    <property type="entry name" value="FTSW_RODA_SPOVE"/>
    <property type="match status" value="1"/>
</dbReference>
<dbReference type="STRING" id="1802443.A2117_02300"/>
<evidence type="ECO:0000256" key="15">
    <source>
        <dbReference type="ARBA" id="ARBA00049902"/>
    </source>
</evidence>
<evidence type="ECO:0000256" key="14">
    <source>
        <dbReference type="ARBA" id="ARBA00044770"/>
    </source>
</evidence>
<evidence type="ECO:0000313" key="18">
    <source>
        <dbReference type="Proteomes" id="UP000179245"/>
    </source>
</evidence>
<keyword evidence="6" id="KW-0573">Peptidoglycan synthesis</keyword>
<keyword evidence="4 16" id="KW-0812">Transmembrane</keyword>